<protein>
    <recommendedName>
        <fullName evidence="2">GRAM domain-containing protein</fullName>
    </recommendedName>
</protein>
<keyword evidence="1" id="KW-1133">Transmembrane helix</keyword>
<dbReference type="STRING" id="126957.T1J734"/>
<dbReference type="OMA" id="RFQPEEQ"/>
<dbReference type="PhylomeDB" id="T1J734"/>
<dbReference type="AlphaFoldDB" id="T1J734"/>
<dbReference type="HOGENOM" id="CLU_028241_0_0_1"/>
<dbReference type="InterPro" id="IPR011993">
    <property type="entry name" value="PH-like_dom_sf"/>
</dbReference>
<dbReference type="Pfam" id="PF02893">
    <property type="entry name" value="GRAM"/>
    <property type="match status" value="1"/>
</dbReference>
<feature type="transmembrane region" description="Helical" evidence="1">
    <location>
        <begin position="66"/>
        <end position="84"/>
    </location>
</feature>
<dbReference type="GO" id="GO:0006915">
    <property type="term" value="P:apoptotic process"/>
    <property type="evidence" value="ECO:0007669"/>
    <property type="project" value="InterPro"/>
</dbReference>
<dbReference type="InterPro" id="IPR004182">
    <property type="entry name" value="GRAM"/>
</dbReference>
<dbReference type="EMBL" id="JH431910">
    <property type="status" value="NOT_ANNOTATED_CDS"/>
    <property type="molecule type" value="Genomic_DNA"/>
</dbReference>
<evidence type="ECO:0000256" key="1">
    <source>
        <dbReference type="SAM" id="Phobius"/>
    </source>
</evidence>
<accession>T1J734</accession>
<reference evidence="3" key="2">
    <citation type="submission" date="2015-02" db="UniProtKB">
        <authorList>
            <consortium name="EnsemblMetazoa"/>
        </authorList>
    </citation>
    <scope>IDENTIFICATION</scope>
</reference>
<dbReference type="InterPro" id="IPR037847">
    <property type="entry name" value="GRAMDC4"/>
</dbReference>
<dbReference type="Gene3D" id="2.30.29.30">
    <property type="entry name" value="Pleckstrin-homology domain (PH domain)/Phosphotyrosine-binding domain (PTB)"/>
    <property type="match status" value="1"/>
</dbReference>
<dbReference type="EnsemblMetazoa" id="SMAR009467-RA">
    <property type="protein sequence ID" value="SMAR009467-PA"/>
    <property type="gene ID" value="SMAR009467"/>
</dbReference>
<evidence type="ECO:0000313" key="4">
    <source>
        <dbReference type="Proteomes" id="UP000014500"/>
    </source>
</evidence>
<keyword evidence="1" id="KW-0812">Transmembrane</keyword>
<evidence type="ECO:0000259" key="2">
    <source>
        <dbReference type="Pfam" id="PF02893"/>
    </source>
</evidence>
<evidence type="ECO:0000313" key="3">
    <source>
        <dbReference type="EnsemblMetazoa" id="SMAR009467-PA"/>
    </source>
</evidence>
<feature type="transmembrane region" description="Helical" evidence="1">
    <location>
        <begin position="154"/>
        <end position="172"/>
    </location>
</feature>
<organism evidence="3 4">
    <name type="scientific">Strigamia maritima</name>
    <name type="common">European centipede</name>
    <name type="synonym">Geophilus maritimus</name>
    <dbReference type="NCBI Taxonomy" id="126957"/>
    <lineage>
        <taxon>Eukaryota</taxon>
        <taxon>Metazoa</taxon>
        <taxon>Ecdysozoa</taxon>
        <taxon>Arthropoda</taxon>
        <taxon>Myriapoda</taxon>
        <taxon>Chilopoda</taxon>
        <taxon>Pleurostigmophora</taxon>
        <taxon>Geophilomorpha</taxon>
        <taxon>Linotaeniidae</taxon>
        <taxon>Strigamia</taxon>
    </lineage>
</organism>
<feature type="domain" description="GRAM" evidence="2">
    <location>
        <begin position="273"/>
        <end position="355"/>
    </location>
</feature>
<sequence>MNVEVPDKEGEQLNPFKLQRNLIRLENFLQPFEENVHSLGSITRWENPVVSFMAFTIYMVIIYKDWLLPAIFLTIVSVFTFTYLRHKGRSFGDEIENIANYKEETAKDLSMRDQISILINVSRRSQGHAGLGSDILEKIRNVLLWREPELTKPVVLVCGMVFVCSLLFPFSFLVRTSGLGLGIHIFIIQYVFSRYPRLNRKYNKVEELISQLKTDAEYEMEIKKIKKNLKKSPKIARSESAIQSTSSLNTTSAMSSSSLNSLDCSEITTLASFHDTFQLPTSEIPLPTWKNGRRCILVNKEKYFAVGFKTGKMYVTNNYLLFERHKTVSSKNVVIHMETIKTITKAKLHQWVPGGGKAIEVKVKDSSKTLVFVFQVNIFGPIVNRDEAFDSIMEVGVTNDYLWAKTKESTQ</sequence>
<dbReference type="GO" id="GO:0034164">
    <property type="term" value="P:negative regulation of toll-like receptor 9 signaling pathway"/>
    <property type="evidence" value="ECO:0007669"/>
    <property type="project" value="TreeGrafter"/>
</dbReference>
<keyword evidence="4" id="KW-1185">Reference proteome</keyword>
<dbReference type="PANTHER" id="PTHR37402:SF1">
    <property type="entry name" value="GRAM DOMAIN-CONTAINING PROTEIN 4"/>
    <property type="match status" value="1"/>
</dbReference>
<keyword evidence="1" id="KW-0472">Membrane</keyword>
<reference evidence="4" key="1">
    <citation type="submission" date="2011-05" db="EMBL/GenBank/DDBJ databases">
        <authorList>
            <person name="Richards S.R."/>
            <person name="Qu J."/>
            <person name="Jiang H."/>
            <person name="Jhangiani S.N."/>
            <person name="Agravi P."/>
            <person name="Goodspeed R."/>
            <person name="Gross S."/>
            <person name="Mandapat C."/>
            <person name="Jackson L."/>
            <person name="Mathew T."/>
            <person name="Pu L."/>
            <person name="Thornton R."/>
            <person name="Saada N."/>
            <person name="Wilczek-Boney K.B."/>
            <person name="Lee S."/>
            <person name="Kovar C."/>
            <person name="Wu Y."/>
            <person name="Scherer S.E."/>
            <person name="Worley K.C."/>
            <person name="Muzny D.M."/>
            <person name="Gibbs R."/>
        </authorList>
    </citation>
    <scope>NUCLEOTIDE SEQUENCE</scope>
    <source>
        <strain evidence="4">Brora</strain>
    </source>
</reference>
<dbReference type="PANTHER" id="PTHR37402">
    <property type="entry name" value="GRAM DOMAIN-CONTAINING PROTEIN 4"/>
    <property type="match status" value="1"/>
</dbReference>
<proteinExistence type="predicted"/>
<name>T1J734_STRMM</name>
<dbReference type="Proteomes" id="UP000014500">
    <property type="component" value="Unassembled WGS sequence"/>
</dbReference>
<dbReference type="eggNOG" id="ENOG502QPMR">
    <property type="taxonomic scope" value="Eukaryota"/>
</dbReference>